<dbReference type="EMBL" id="BAAAKJ010000257">
    <property type="protein sequence ID" value="GAA1403207.1"/>
    <property type="molecule type" value="Genomic_DNA"/>
</dbReference>
<sequence>MARRKTRTSGPSGESLRIARTIVYYEACLDSEVPHAMARELWAHDMTTPFAAGEHVSVEAARLLEARARREAAQP</sequence>
<evidence type="ECO:0000313" key="2">
    <source>
        <dbReference type="Proteomes" id="UP001499863"/>
    </source>
</evidence>
<proteinExistence type="predicted"/>
<keyword evidence="2" id="KW-1185">Reference proteome</keyword>
<dbReference type="RefSeq" id="WP_344339071.1">
    <property type="nucleotide sequence ID" value="NZ_BAAAKJ010000257.1"/>
</dbReference>
<accession>A0ABN1YBG4</accession>
<organism evidence="1 2">
    <name type="scientific">Kitasatospora putterlickiae</name>
    <dbReference type="NCBI Taxonomy" id="221725"/>
    <lineage>
        <taxon>Bacteria</taxon>
        <taxon>Bacillati</taxon>
        <taxon>Actinomycetota</taxon>
        <taxon>Actinomycetes</taxon>
        <taxon>Kitasatosporales</taxon>
        <taxon>Streptomycetaceae</taxon>
        <taxon>Kitasatospora</taxon>
    </lineage>
</organism>
<dbReference type="Proteomes" id="UP001499863">
    <property type="component" value="Unassembled WGS sequence"/>
</dbReference>
<evidence type="ECO:0000313" key="1">
    <source>
        <dbReference type="EMBL" id="GAA1403207.1"/>
    </source>
</evidence>
<gene>
    <name evidence="1" type="ORF">GCM10009639_47650</name>
</gene>
<comment type="caution">
    <text evidence="1">The sequence shown here is derived from an EMBL/GenBank/DDBJ whole genome shotgun (WGS) entry which is preliminary data.</text>
</comment>
<name>A0ABN1YBG4_9ACTN</name>
<reference evidence="1 2" key="1">
    <citation type="journal article" date="2019" name="Int. J. Syst. Evol. Microbiol.">
        <title>The Global Catalogue of Microorganisms (GCM) 10K type strain sequencing project: providing services to taxonomists for standard genome sequencing and annotation.</title>
        <authorList>
            <consortium name="The Broad Institute Genomics Platform"/>
            <consortium name="The Broad Institute Genome Sequencing Center for Infectious Disease"/>
            <person name="Wu L."/>
            <person name="Ma J."/>
        </authorList>
    </citation>
    <scope>NUCLEOTIDE SEQUENCE [LARGE SCALE GENOMIC DNA]</scope>
    <source>
        <strain evidence="1 2">JCM 12393</strain>
    </source>
</reference>
<protein>
    <submittedName>
        <fullName evidence="1">Uncharacterized protein</fullName>
    </submittedName>
</protein>